<sequence>MRRIYQLALLIFSIGMLTACGDDDKPTPKPNPPVEEKEPMPDPISEFIWNGLDVYYLWEADVDALQLKSGTEEWKKYLNGYGSEYEELFESLLYIKPDANGSATVDRWSWFIYDWVEQENAFAGISKSFGYEYRLSKYSDSDGVYGYVTYVVPNSPAAEAGVKRGDIFVSVNETDLDVSNYRDLLYGNDSYDLGLADLDVENNIIIPNDNIVTISAIELTENPILLAKTLDINGTKVGYMAYNSFTGTDEFNLALNDSIGRLKNEGATELVLDLRYNGGGSTYTALILASMIDGNHVGEVFNKRKYNDMLQNYYTDKYGESFLEEYFTEKIENWDGEQLASINSLGLSRVFVLTSDWTASASELIINGLRPYMDVVLIGTQTHGKYTFSITVKDFLDNGEVNPKHKYAMQPIVGKSANAEDNTDYGDGFAPDYIREEWDYLGNIKPLGDPEEAFLKAALDVIAGNNPPVEDNMATRSGEQLETIFDSKELKPFGRNMYDDRIDSKFKDLTK</sequence>
<dbReference type="InterPro" id="IPR036034">
    <property type="entry name" value="PDZ_sf"/>
</dbReference>
<dbReference type="Pfam" id="PF03572">
    <property type="entry name" value="Peptidase_S41"/>
    <property type="match status" value="1"/>
</dbReference>
<dbReference type="GO" id="GO:0007165">
    <property type="term" value="P:signal transduction"/>
    <property type="evidence" value="ECO:0007669"/>
    <property type="project" value="TreeGrafter"/>
</dbReference>
<dbReference type="InterPro" id="IPR005151">
    <property type="entry name" value="Tail-specific_protease"/>
</dbReference>
<dbReference type="PROSITE" id="PS51257">
    <property type="entry name" value="PROKAR_LIPOPROTEIN"/>
    <property type="match status" value="1"/>
</dbReference>
<dbReference type="CDD" id="cd07561">
    <property type="entry name" value="Peptidase_S41_CPP_like"/>
    <property type="match status" value="1"/>
</dbReference>
<dbReference type="PROSITE" id="PS50106">
    <property type="entry name" value="PDZ"/>
    <property type="match status" value="1"/>
</dbReference>
<dbReference type="Gene3D" id="2.30.42.10">
    <property type="match status" value="1"/>
</dbReference>
<dbReference type="Gene3D" id="3.30.750.170">
    <property type="match status" value="1"/>
</dbReference>
<dbReference type="AlphaFoldDB" id="A0A7L4URM4"/>
<reference evidence="3 4" key="1">
    <citation type="submission" date="2018-05" db="EMBL/GenBank/DDBJ databases">
        <title>Genomic Encyclopedia of Type Strains, Phase IV (KMG-IV): sequencing the most valuable type-strain genomes for metagenomic binning, comparative biology and taxonomic classification.</title>
        <authorList>
            <person name="Goeker M."/>
        </authorList>
    </citation>
    <scope>NUCLEOTIDE SEQUENCE [LARGE SCALE GENOMIC DNA]</scope>
    <source>
        <strain evidence="3 4">DSM 28579</strain>
    </source>
</reference>
<dbReference type="GO" id="GO:0006508">
    <property type="term" value="P:proteolysis"/>
    <property type="evidence" value="ECO:0007669"/>
    <property type="project" value="InterPro"/>
</dbReference>
<feature type="signal peptide" evidence="1">
    <location>
        <begin position="1"/>
        <end position="21"/>
    </location>
</feature>
<evidence type="ECO:0000256" key="1">
    <source>
        <dbReference type="SAM" id="SignalP"/>
    </source>
</evidence>
<gene>
    <name evidence="3" type="ORF">C7377_0622</name>
</gene>
<dbReference type="OrthoDB" id="7168509at2"/>
<evidence type="ECO:0000313" key="3">
    <source>
        <dbReference type="EMBL" id="PVX52309.1"/>
    </source>
</evidence>
<feature type="domain" description="PDZ" evidence="2">
    <location>
        <begin position="115"/>
        <end position="180"/>
    </location>
</feature>
<proteinExistence type="predicted"/>
<dbReference type="InterPro" id="IPR029045">
    <property type="entry name" value="ClpP/crotonase-like_dom_sf"/>
</dbReference>
<evidence type="ECO:0000259" key="2">
    <source>
        <dbReference type="PROSITE" id="PS50106"/>
    </source>
</evidence>
<dbReference type="Pfam" id="PF18294">
    <property type="entry name" value="Pept_S41_N"/>
    <property type="match status" value="1"/>
</dbReference>
<dbReference type="PANTHER" id="PTHR32060:SF30">
    <property type="entry name" value="CARBOXY-TERMINAL PROCESSING PROTEASE CTPA"/>
    <property type="match status" value="1"/>
</dbReference>
<protein>
    <submittedName>
        <fullName evidence="3">Peptidase S41-like protein</fullName>
    </submittedName>
</protein>
<dbReference type="GO" id="GO:0030288">
    <property type="term" value="C:outer membrane-bounded periplasmic space"/>
    <property type="evidence" value="ECO:0007669"/>
    <property type="project" value="TreeGrafter"/>
</dbReference>
<accession>A0A7L4URM4</accession>
<dbReference type="Pfam" id="PF17820">
    <property type="entry name" value="PDZ_6"/>
    <property type="match status" value="1"/>
</dbReference>
<dbReference type="SUPFAM" id="SSF50156">
    <property type="entry name" value="PDZ domain-like"/>
    <property type="match status" value="1"/>
</dbReference>
<dbReference type="EMBL" id="QENZ01000003">
    <property type="protein sequence ID" value="PVX52309.1"/>
    <property type="molecule type" value="Genomic_DNA"/>
</dbReference>
<dbReference type="SUPFAM" id="SSF52096">
    <property type="entry name" value="ClpP/crotonase"/>
    <property type="match status" value="1"/>
</dbReference>
<dbReference type="InterPro" id="IPR041489">
    <property type="entry name" value="PDZ_6"/>
</dbReference>
<keyword evidence="4" id="KW-1185">Reference proteome</keyword>
<dbReference type="Gene3D" id="3.90.226.10">
    <property type="entry name" value="2-enoyl-CoA Hydratase, Chain A, domain 1"/>
    <property type="match status" value="1"/>
</dbReference>
<comment type="caution">
    <text evidence="3">The sequence shown here is derived from an EMBL/GenBank/DDBJ whole genome shotgun (WGS) entry which is preliminary data.</text>
</comment>
<feature type="chain" id="PRO_5029454380" evidence="1">
    <location>
        <begin position="22"/>
        <end position="511"/>
    </location>
</feature>
<name>A0A7L4URM4_BALHA</name>
<dbReference type="RefSeq" id="WP_116495850.1">
    <property type="nucleotide sequence ID" value="NZ_QENZ01000003.1"/>
</dbReference>
<dbReference type="PANTHER" id="PTHR32060">
    <property type="entry name" value="TAIL-SPECIFIC PROTEASE"/>
    <property type="match status" value="1"/>
</dbReference>
<dbReference type="GO" id="GO:0004175">
    <property type="term" value="F:endopeptidase activity"/>
    <property type="evidence" value="ECO:0007669"/>
    <property type="project" value="TreeGrafter"/>
</dbReference>
<keyword evidence="1" id="KW-0732">Signal</keyword>
<evidence type="ECO:0000313" key="4">
    <source>
        <dbReference type="Proteomes" id="UP000251835"/>
    </source>
</evidence>
<dbReference type="InterPro" id="IPR041613">
    <property type="entry name" value="Pept_S41_N"/>
</dbReference>
<organism evidence="3 4">
    <name type="scientific">Balneicella halophila</name>
    <dbReference type="NCBI Taxonomy" id="1537566"/>
    <lineage>
        <taxon>Bacteria</taxon>
        <taxon>Pseudomonadati</taxon>
        <taxon>Bacteroidota</taxon>
        <taxon>Bacteroidia</taxon>
        <taxon>Bacteroidales</taxon>
        <taxon>Balneicellaceae</taxon>
        <taxon>Balneicella</taxon>
    </lineage>
</organism>
<dbReference type="Proteomes" id="UP000251835">
    <property type="component" value="Unassembled WGS sequence"/>
</dbReference>
<dbReference type="InterPro" id="IPR001478">
    <property type="entry name" value="PDZ"/>
</dbReference>
<dbReference type="GO" id="GO:0008236">
    <property type="term" value="F:serine-type peptidase activity"/>
    <property type="evidence" value="ECO:0007669"/>
    <property type="project" value="InterPro"/>
</dbReference>